<reference evidence="2 3" key="1">
    <citation type="submission" date="2021-08" db="EMBL/GenBank/DDBJ databases">
        <title>Streptomyces sp. PTM05 isolated from lichen.</title>
        <authorList>
            <person name="Somphong A."/>
            <person name="Phongsopitanun W."/>
            <person name="Tanasupawat S."/>
        </authorList>
    </citation>
    <scope>NUCLEOTIDE SEQUENCE [LARGE SCALE GENOMIC DNA]</scope>
    <source>
        <strain evidence="2 3">Ptm05</strain>
    </source>
</reference>
<accession>A0ABS7QUZ7</accession>
<dbReference type="Gene3D" id="3.40.630.30">
    <property type="match status" value="1"/>
</dbReference>
<protein>
    <submittedName>
        <fullName evidence="2">GNAT family N-acetyltransferase</fullName>
    </submittedName>
</protein>
<gene>
    <name evidence="2" type="ORF">K7472_19505</name>
</gene>
<keyword evidence="3" id="KW-1185">Reference proteome</keyword>
<comment type="caution">
    <text evidence="2">The sequence shown here is derived from an EMBL/GenBank/DDBJ whole genome shotgun (WGS) entry which is preliminary data.</text>
</comment>
<dbReference type="Proteomes" id="UP001198565">
    <property type="component" value="Unassembled WGS sequence"/>
</dbReference>
<dbReference type="PROSITE" id="PS51186">
    <property type="entry name" value="GNAT"/>
    <property type="match status" value="1"/>
</dbReference>
<dbReference type="EMBL" id="JAINVZ010000013">
    <property type="protein sequence ID" value="MBY8887022.1"/>
    <property type="molecule type" value="Genomic_DNA"/>
</dbReference>
<evidence type="ECO:0000313" key="3">
    <source>
        <dbReference type="Proteomes" id="UP001198565"/>
    </source>
</evidence>
<dbReference type="RefSeq" id="WP_222979783.1">
    <property type="nucleotide sequence ID" value="NZ_JAINVZ010000013.1"/>
</dbReference>
<dbReference type="InterPro" id="IPR016181">
    <property type="entry name" value="Acyl_CoA_acyltransferase"/>
</dbReference>
<dbReference type="InterPro" id="IPR000182">
    <property type="entry name" value="GNAT_dom"/>
</dbReference>
<dbReference type="CDD" id="cd04301">
    <property type="entry name" value="NAT_SF"/>
    <property type="match status" value="1"/>
</dbReference>
<evidence type="ECO:0000259" key="1">
    <source>
        <dbReference type="PROSITE" id="PS51186"/>
    </source>
</evidence>
<dbReference type="SUPFAM" id="SSF55729">
    <property type="entry name" value="Acyl-CoA N-acyltransferases (Nat)"/>
    <property type="match status" value="1"/>
</dbReference>
<name>A0ABS7QUZ7_9ACTN</name>
<proteinExistence type="predicted"/>
<dbReference type="Pfam" id="PF00583">
    <property type="entry name" value="Acetyltransf_1"/>
    <property type="match status" value="1"/>
</dbReference>
<evidence type="ECO:0000313" key="2">
    <source>
        <dbReference type="EMBL" id="MBY8887022.1"/>
    </source>
</evidence>
<sequence>MDDYLREPRISPATTDHLPAIVELADRWQLRPGAGVVTDQGFLMAGWGRRDYELFLSEAELFFVAIHEDELAGFFIGYSCERRHFEPWLHAELARHLDAYMLFEQMCIAPEWAHRGVGSRMMSSMLALDRSAPVISESARVPLNTASTNLHRKFDFTPLVELTRPSGLQTTVWIHE</sequence>
<feature type="domain" description="N-acetyltransferase" evidence="1">
    <location>
        <begin position="8"/>
        <end position="176"/>
    </location>
</feature>
<organism evidence="2 3">
    <name type="scientific">Streptantibioticus parmotrematis</name>
    <dbReference type="NCBI Taxonomy" id="2873249"/>
    <lineage>
        <taxon>Bacteria</taxon>
        <taxon>Bacillati</taxon>
        <taxon>Actinomycetota</taxon>
        <taxon>Actinomycetes</taxon>
        <taxon>Kitasatosporales</taxon>
        <taxon>Streptomycetaceae</taxon>
        <taxon>Streptantibioticus</taxon>
    </lineage>
</organism>